<dbReference type="EMBL" id="LR796927">
    <property type="protein sequence ID" value="CAB4175820.1"/>
    <property type="molecule type" value="Genomic_DNA"/>
</dbReference>
<evidence type="ECO:0000256" key="1">
    <source>
        <dbReference type="SAM" id="MobiDB-lite"/>
    </source>
</evidence>
<name>A0A6J5PVA7_9CAUD</name>
<organism evidence="2">
    <name type="scientific">uncultured Caudovirales phage</name>
    <dbReference type="NCBI Taxonomy" id="2100421"/>
    <lineage>
        <taxon>Viruses</taxon>
        <taxon>Duplodnaviria</taxon>
        <taxon>Heunggongvirae</taxon>
        <taxon>Uroviricota</taxon>
        <taxon>Caudoviricetes</taxon>
        <taxon>Peduoviridae</taxon>
        <taxon>Maltschvirus</taxon>
        <taxon>Maltschvirus maltsch</taxon>
    </lineage>
</organism>
<reference evidence="2" key="1">
    <citation type="submission" date="2020-05" db="EMBL/GenBank/DDBJ databases">
        <authorList>
            <person name="Chiriac C."/>
            <person name="Salcher M."/>
            <person name="Ghai R."/>
            <person name="Kavagutti S V."/>
        </authorList>
    </citation>
    <scope>NUCLEOTIDE SEQUENCE</scope>
</reference>
<accession>A0A6J5PVA7</accession>
<proteinExistence type="predicted"/>
<sequence>MSGYGKVINGGKQMSKGNANHINDKLSGFDGENKRRDIVAGAVRQAFTVRHLSDQTTNNVSAGGKFKTVKEKAKVQP</sequence>
<gene>
    <name evidence="2" type="ORF">UFOVP996_34</name>
</gene>
<feature type="region of interest" description="Disordered" evidence="1">
    <location>
        <begin position="1"/>
        <end position="28"/>
    </location>
</feature>
<evidence type="ECO:0000313" key="2">
    <source>
        <dbReference type="EMBL" id="CAB4175820.1"/>
    </source>
</evidence>
<protein>
    <submittedName>
        <fullName evidence="2">Uncharacterized protein</fullName>
    </submittedName>
</protein>